<proteinExistence type="predicted"/>
<feature type="transmembrane region" description="Helical" evidence="1">
    <location>
        <begin position="110"/>
        <end position="132"/>
    </location>
</feature>
<sequence length="143" mass="15731">MTDSNKPTTLFWIIGIAALVWNGLGVMSYIGQAYMTDEVRAALPEAERALYENVPTWVTAAFAIAVFGGLLGSAFLLMRKKLARPMFLLSLIAIVVQMSYNLFMSRAAEVYGPGSIIMPIMVIVIGVFLLMYTKKTIAKGWLS</sequence>
<reference evidence="2 3" key="1">
    <citation type="submission" date="2018-09" db="EMBL/GenBank/DDBJ databases">
        <title>Insights into the microbiota of Asian seabass (Lates calcarifer) with tenacibaculosis symptoms and description of sp. nov. Tenacibaculum singaporense.</title>
        <authorList>
            <person name="Miyake S."/>
            <person name="Soh M."/>
            <person name="Azman M.N."/>
            <person name="Ngoh S.Y."/>
            <person name="Orban L."/>
        </authorList>
    </citation>
    <scope>NUCLEOTIDE SEQUENCE [LARGE SCALE GENOMIC DNA]</scope>
    <source>
        <strain evidence="2 3">DSM 106434</strain>
    </source>
</reference>
<keyword evidence="1" id="KW-1133">Transmembrane helix</keyword>
<feature type="transmembrane region" description="Helical" evidence="1">
    <location>
        <begin position="54"/>
        <end position="78"/>
    </location>
</feature>
<feature type="transmembrane region" description="Helical" evidence="1">
    <location>
        <begin position="85"/>
        <end position="104"/>
    </location>
</feature>
<keyword evidence="1" id="KW-0812">Transmembrane</keyword>
<protein>
    <recommendedName>
        <fullName evidence="4">Sugar transporter</fullName>
    </recommendedName>
</protein>
<name>A0A3Q8RS31_9FLAO</name>
<gene>
    <name evidence="2" type="ORF">D6T69_09975</name>
</gene>
<dbReference type="EMBL" id="CP032548">
    <property type="protein sequence ID" value="AZJ35828.1"/>
    <property type="molecule type" value="Genomic_DNA"/>
</dbReference>
<dbReference type="AlphaFoldDB" id="A0A3Q8RS31"/>
<dbReference type="Proteomes" id="UP000274593">
    <property type="component" value="Chromosome"/>
</dbReference>
<evidence type="ECO:0008006" key="4">
    <source>
        <dbReference type="Google" id="ProtNLM"/>
    </source>
</evidence>
<dbReference type="KEGG" id="tsig:D6T69_09975"/>
<keyword evidence="3" id="KW-1185">Reference proteome</keyword>
<evidence type="ECO:0000313" key="2">
    <source>
        <dbReference type="EMBL" id="AZJ35828.1"/>
    </source>
</evidence>
<organism evidence="2 3">
    <name type="scientific">Tenacibaculum singaporense</name>
    <dbReference type="NCBI Taxonomy" id="2358479"/>
    <lineage>
        <taxon>Bacteria</taxon>
        <taxon>Pseudomonadati</taxon>
        <taxon>Bacteroidota</taxon>
        <taxon>Flavobacteriia</taxon>
        <taxon>Flavobacteriales</taxon>
        <taxon>Flavobacteriaceae</taxon>
        <taxon>Tenacibaculum</taxon>
    </lineage>
</organism>
<evidence type="ECO:0000256" key="1">
    <source>
        <dbReference type="SAM" id="Phobius"/>
    </source>
</evidence>
<dbReference type="RefSeq" id="WP_125067589.1">
    <property type="nucleotide sequence ID" value="NZ_CP032548.1"/>
</dbReference>
<keyword evidence="1" id="KW-0472">Membrane</keyword>
<evidence type="ECO:0000313" key="3">
    <source>
        <dbReference type="Proteomes" id="UP000274593"/>
    </source>
</evidence>
<accession>A0A3Q8RS31</accession>
<feature type="transmembrane region" description="Helical" evidence="1">
    <location>
        <begin position="12"/>
        <end position="34"/>
    </location>
</feature>